<dbReference type="AlphaFoldDB" id="A0A9D4GGS4"/>
<dbReference type="EMBL" id="JAIWYP010000006">
    <property type="protein sequence ID" value="KAH3815143.1"/>
    <property type="molecule type" value="Genomic_DNA"/>
</dbReference>
<protein>
    <submittedName>
        <fullName evidence="1">Uncharacterized protein</fullName>
    </submittedName>
</protein>
<evidence type="ECO:0000313" key="1">
    <source>
        <dbReference type="EMBL" id="KAH3815143.1"/>
    </source>
</evidence>
<comment type="caution">
    <text evidence="1">The sequence shown here is derived from an EMBL/GenBank/DDBJ whole genome shotgun (WGS) entry which is preliminary data.</text>
</comment>
<reference evidence="1" key="1">
    <citation type="journal article" date="2019" name="bioRxiv">
        <title>The Genome of the Zebra Mussel, Dreissena polymorpha: A Resource for Invasive Species Research.</title>
        <authorList>
            <person name="McCartney M.A."/>
            <person name="Auch B."/>
            <person name="Kono T."/>
            <person name="Mallez S."/>
            <person name="Zhang Y."/>
            <person name="Obille A."/>
            <person name="Becker A."/>
            <person name="Abrahante J.E."/>
            <person name="Garbe J."/>
            <person name="Badalamenti J.P."/>
            <person name="Herman A."/>
            <person name="Mangelson H."/>
            <person name="Liachko I."/>
            <person name="Sullivan S."/>
            <person name="Sone E.D."/>
            <person name="Koren S."/>
            <person name="Silverstein K.A.T."/>
            <person name="Beckman K.B."/>
            <person name="Gohl D.M."/>
        </authorList>
    </citation>
    <scope>NUCLEOTIDE SEQUENCE</scope>
    <source>
        <strain evidence="1">Duluth1</strain>
        <tissue evidence="1">Whole animal</tissue>
    </source>
</reference>
<organism evidence="1 2">
    <name type="scientific">Dreissena polymorpha</name>
    <name type="common">Zebra mussel</name>
    <name type="synonym">Mytilus polymorpha</name>
    <dbReference type="NCBI Taxonomy" id="45954"/>
    <lineage>
        <taxon>Eukaryota</taxon>
        <taxon>Metazoa</taxon>
        <taxon>Spiralia</taxon>
        <taxon>Lophotrochozoa</taxon>
        <taxon>Mollusca</taxon>
        <taxon>Bivalvia</taxon>
        <taxon>Autobranchia</taxon>
        <taxon>Heteroconchia</taxon>
        <taxon>Euheterodonta</taxon>
        <taxon>Imparidentia</taxon>
        <taxon>Neoheterodontei</taxon>
        <taxon>Myida</taxon>
        <taxon>Dreissenoidea</taxon>
        <taxon>Dreissenidae</taxon>
        <taxon>Dreissena</taxon>
    </lineage>
</organism>
<proteinExistence type="predicted"/>
<evidence type="ECO:0000313" key="2">
    <source>
        <dbReference type="Proteomes" id="UP000828390"/>
    </source>
</evidence>
<reference evidence="1" key="2">
    <citation type="submission" date="2020-11" db="EMBL/GenBank/DDBJ databases">
        <authorList>
            <person name="McCartney M.A."/>
            <person name="Auch B."/>
            <person name="Kono T."/>
            <person name="Mallez S."/>
            <person name="Becker A."/>
            <person name="Gohl D.M."/>
            <person name="Silverstein K.A.T."/>
            <person name="Koren S."/>
            <person name="Bechman K.B."/>
            <person name="Herman A."/>
            <person name="Abrahante J.E."/>
            <person name="Garbe J."/>
        </authorList>
    </citation>
    <scope>NUCLEOTIDE SEQUENCE</scope>
    <source>
        <strain evidence="1">Duluth1</strain>
        <tissue evidence="1">Whole animal</tissue>
    </source>
</reference>
<dbReference type="Proteomes" id="UP000828390">
    <property type="component" value="Unassembled WGS sequence"/>
</dbReference>
<keyword evidence="2" id="KW-1185">Reference proteome</keyword>
<sequence length="69" mass="7696">MSLTLAILLRKTSSFRNFGEGYNTFSNSSGQCGKANIFPKMLFDKRGIDINDIDSPRMQLPLVLVVKVT</sequence>
<gene>
    <name evidence="1" type="ORF">DPMN_143664</name>
</gene>
<name>A0A9D4GGS4_DREPO</name>
<accession>A0A9D4GGS4</accession>